<dbReference type="EMBL" id="FPLD01000139">
    <property type="protein sequence ID" value="SGZ19269.1"/>
    <property type="molecule type" value="Genomic_DNA"/>
</dbReference>
<accession>A0A1L0F8V7</accession>
<evidence type="ECO:0000313" key="1">
    <source>
        <dbReference type="EMBL" id="SGZ19269.1"/>
    </source>
</evidence>
<gene>
    <name evidence="1" type="ORF">NVI5450_4750</name>
</gene>
<dbReference type="Proteomes" id="UP000183794">
    <property type="component" value="Unassembled WGS sequence"/>
</dbReference>
<name>A0A1L0F8V7_9GAMM</name>
<dbReference type="AlphaFoldDB" id="A0A1L0F8V7"/>
<organism evidence="1 2">
    <name type="scientific">Moritella viscosa</name>
    <dbReference type="NCBI Taxonomy" id="80854"/>
    <lineage>
        <taxon>Bacteria</taxon>
        <taxon>Pseudomonadati</taxon>
        <taxon>Pseudomonadota</taxon>
        <taxon>Gammaproteobacteria</taxon>
        <taxon>Alteromonadales</taxon>
        <taxon>Moritellaceae</taxon>
        <taxon>Moritella</taxon>
    </lineage>
</organism>
<evidence type="ECO:0000313" key="2">
    <source>
        <dbReference type="Proteomes" id="UP000183794"/>
    </source>
</evidence>
<proteinExistence type="predicted"/>
<reference evidence="1 2" key="1">
    <citation type="submission" date="2016-11" db="EMBL/GenBank/DDBJ databases">
        <authorList>
            <person name="Jaros S."/>
            <person name="Januszkiewicz K."/>
            <person name="Wedrychowicz H."/>
        </authorList>
    </citation>
    <scope>NUCLEOTIDE SEQUENCE [LARGE SCALE GENOMIC DNA]</scope>
    <source>
        <strain evidence="1">NVI 5450</strain>
    </source>
</reference>
<protein>
    <recommendedName>
        <fullName evidence="3">Transposase IS4-like domain-containing protein</fullName>
    </recommendedName>
</protein>
<dbReference type="SUPFAM" id="SSF53098">
    <property type="entry name" value="Ribonuclease H-like"/>
    <property type="match status" value="1"/>
</dbReference>
<feature type="non-terminal residue" evidence="1">
    <location>
        <position position="202"/>
    </location>
</feature>
<dbReference type="InterPro" id="IPR012337">
    <property type="entry name" value="RNaseH-like_sf"/>
</dbReference>
<evidence type="ECO:0008006" key="3">
    <source>
        <dbReference type="Google" id="ProtNLM"/>
    </source>
</evidence>
<sequence>MQNGNVNKEVKDFLISDSVDDIITYTPSLAVKYATEKRGYNVKLIPIKLRLIKYVINDETYVCSTTLLDEKYSINALSKAYHGRWGIEELYKVSKEFIGLEDFHGHSERGVLQECYAHILMINIARIFESEAIKTLPTELPDDKEHQEPQDSYWKDFCGEFRKVNINFKNCLLVLGRGLVKLIFLQKEMEHDWINRLVQSIS</sequence>